<evidence type="ECO:0000313" key="2">
    <source>
        <dbReference type="EMBL" id="NBL66005.1"/>
    </source>
</evidence>
<accession>A0ABW9ZD44</accession>
<protein>
    <submittedName>
        <fullName evidence="2">Uncharacterized protein</fullName>
    </submittedName>
</protein>
<comment type="caution">
    <text evidence="2">The sequence shown here is derived from an EMBL/GenBank/DDBJ whole genome shotgun (WGS) entry which is preliminary data.</text>
</comment>
<feature type="region of interest" description="Disordered" evidence="1">
    <location>
        <begin position="462"/>
        <end position="485"/>
    </location>
</feature>
<dbReference type="InterPro" id="IPR006530">
    <property type="entry name" value="YD"/>
</dbReference>
<sequence>MKTKFIIAIVGMLSIQMLGFGQNIDWKNAPLNPIPRGADLKYKDLKGSVLQESILDYYTRDGKWFSFDGNEKIKKDAQGRVVEFVDNRGNVYGYKYDSKGNLVESSYNSTSVTTYVYDAKNRLIKESYKDAQNKTRSNDYTYSTKGDILVLNLYRIDIGGTKIESEKHFKNGLEILEVFKEYPSVKYEYQFDQKGNWISKTFLDASTNKPKISEYDNKPIKPVTRDIIYYDEYDKGLNNYSLVLNDIYEGKKQTPFLIPRQYINGKELKIQLYTRFFDDYVFYDPFSNNYYNAPNTYAKTHKDGDKIPFEKLVNSNELILLYNGTNIKVFEPYDREGNFEDWKTTNYTRDLNAYISVHKKDGRAFVFENLPVKNDTKLSAVSGKSISGPWYVTIGGSSTIFFENGNYVEGPYEISGYIANSATFDPVISVKGVNTYVLTNYDSEKLIYKKFYQARKFNPSTDKIQSNSNSEINQKTPANDKTDSEYAKSFSISKNQDGTMNYFQNNQKIKEPDGYIEDHYGNDVFYYDPGVYYFFDKVYKSLIDGGKVLPGFVYQGETIIKYVGNGMDVYYKGKKLAQTEYLYVWNPNAGKNILIPSAQKTYTERSGKGNFYNSYYFTDAKNGINYLEVDQDKNYKLIVNAKRIPNAEFELKVNPANSKEGFVYQNGKKTFKISNFDKLNIKPDLIPLIPL</sequence>
<name>A0ABW9ZD44_9FLAO</name>
<feature type="compositionally biased region" description="Polar residues" evidence="1">
    <location>
        <begin position="462"/>
        <end position="477"/>
    </location>
</feature>
<proteinExistence type="predicted"/>
<dbReference type="InterPro" id="IPR031325">
    <property type="entry name" value="RHS_repeat"/>
</dbReference>
<dbReference type="RefSeq" id="WP_166537824.1">
    <property type="nucleotide sequence ID" value="NZ_JAABLM010000019.1"/>
</dbReference>
<dbReference type="NCBIfam" id="TIGR01643">
    <property type="entry name" value="YD_repeat_2x"/>
    <property type="match status" value="1"/>
</dbReference>
<evidence type="ECO:0000313" key="3">
    <source>
        <dbReference type="Proteomes" id="UP000798602"/>
    </source>
</evidence>
<dbReference type="Pfam" id="PF05593">
    <property type="entry name" value="RHS_repeat"/>
    <property type="match status" value="1"/>
</dbReference>
<dbReference type="EMBL" id="JAABLM010000019">
    <property type="protein sequence ID" value="NBL66005.1"/>
    <property type="molecule type" value="Genomic_DNA"/>
</dbReference>
<gene>
    <name evidence="2" type="ORF">GV828_12425</name>
</gene>
<organism evidence="2 3">
    <name type="scientific">Flavobacterium ichthyis</name>
    <dbReference type="NCBI Taxonomy" id="2698827"/>
    <lineage>
        <taxon>Bacteria</taxon>
        <taxon>Pseudomonadati</taxon>
        <taxon>Bacteroidota</taxon>
        <taxon>Flavobacteriia</taxon>
        <taxon>Flavobacteriales</taxon>
        <taxon>Flavobacteriaceae</taxon>
        <taxon>Flavobacterium</taxon>
    </lineage>
</organism>
<keyword evidence="3" id="KW-1185">Reference proteome</keyword>
<evidence type="ECO:0000256" key="1">
    <source>
        <dbReference type="SAM" id="MobiDB-lite"/>
    </source>
</evidence>
<reference evidence="3" key="1">
    <citation type="submission" date="2020-01" db="EMBL/GenBank/DDBJ databases">
        <title>Sphingomonas sp. strain CSW-10.</title>
        <authorList>
            <person name="Chen W.-M."/>
        </authorList>
    </citation>
    <scope>NUCLEOTIDE SEQUENCE [LARGE SCALE GENOMIC DNA]</scope>
    <source>
        <strain evidence="3">NST-5</strain>
    </source>
</reference>
<dbReference type="Proteomes" id="UP000798602">
    <property type="component" value="Unassembled WGS sequence"/>
</dbReference>
<dbReference type="Gene3D" id="2.180.10.10">
    <property type="entry name" value="RHS repeat-associated core"/>
    <property type="match status" value="1"/>
</dbReference>